<feature type="transmembrane region" description="Helical" evidence="2">
    <location>
        <begin position="172"/>
        <end position="190"/>
    </location>
</feature>
<dbReference type="RefSeq" id="WP_216129404.1">
    <property type="nucleotide sequence ID" value="NZ_CP064782.1"/>
</dbReference>
<dbReference type="EMBL" id="CP064782">
    <property type="protein sequence ID" value="QWT48241.1"/>
    <property type="molecule type" value="Genomic_DNA"/>
</dbReference>
<keyword evidence="2" id="KW-0472">Membrane</keyword>
<reference evidence="3" key="1">
    <citation type="submission" date="2020-11" db="EMBL/GenBank/DDBJ databases">
        <title>Azospira inquinata sp. nov.</title>
        <authorList>
            <person name="Moe W.M."/>
            <person name="Mikes M.C."/>
        </authorList>
    </citation>
    <scope>NUCLEOTIDE SEQUENCE</scope>
    <source>
        <strain evidence="3">Azo-3</strain>
    </source>
</reference>
<dbReference type="Proteomes" id="UP000683428">
    <property type="component" value="Chromosome"/>
</dbReference>
<feature type="transmembrane region" description="Helical" evidence="2">
    <location>
        <begin position="145"/>
        <end position="165"/>
    </location>
</feature>
<evidence type="ECO:0000256" key="2">
    <source>
        <dbReference type="SAM" id="Phobius"/>
    </source>
</evidence>
<evidence type="ECO:0000256" key="1">
    <source>
        <dbReference type="SAM" id="Coils"/>
    </source>
</evidence>
<dbReference type="InterPro" id="IPR025570">
    <property type="entry name" value="DUF4337"/>
</dbReference>
<protein>
    <submittedName>
        <fullName evidence="3">DUF4337 domain-containing protein</fullName>
    </submittedName>
</protein>
<organism evidence="3 4">
    <name type="scientific">Azospira inquinata</name>
    <dbReference type="NCBI Taxonomy" id="2785627"/>
    <lineage>
        <taxon>Bacteria</taxon>
        <taxon>Pseudomonadati</taxon>
        <taxon>Pseudomonadota</taxon>
        <taxon>Betaproteobacteria</taxon>
        <taxon>Rhodocyclales</taxon>
        <taxon>Rhodocyclaceae</taxon>
        <taxon>Azospira</taxon>
    </lineage>
</organism>
<dbReference type="Pfam" id="PF14235">
    <property type="entry name" value="DUF4337"/>
    <property type="match status" value="1"/>
</dbReference>
<dbReference type="KEGG" id="aiq:Azoinq_10230"/>
<keyword evidence="4" id="KW-1185">Reference proteome</keyword>
<sequence length="192" mass="20985">MSGDHFHVHGPHDHAVEHATQEASGDNFASRLAAMTAVLSTVGALFSYQGGATQNNALLHKNEATIRKTEASDQWNFYQAKSNKQNLAELALVMGPAATRERYQQDIARYKQEKADIKTKAEALEQSAKAAEEQSEVDMHSHHRWAQAMTAIQVAISLAAITLLARRRWLQYATWGVGAAGVVIGLTALAHL</sequence>
<proteinExistence type="predicted"/>
<dbReference type="AlphaFoldDB" id="A0A975XTY7"/>
<gene>
    <name evidence="3" type="ORF">Azoinq_10230</name>
</gene>
<evidence type="ECO:0000313" key="3">
    <source>
        <dbReference type="EMBL" id="QWT48241.1"/>
    </source>
</evidence>
<keyword evidence="2" id="KW-1133">Transmembrane helix</keyword>
<feature type="coiled-coil region" evidence="1">
    <location>
        <begin position="100"/>
        <end position="134"/>
    </location>
</feature>
<keyword evidence="1" id="KW-0175">Coiled coil</keyword>
<keyword evidence="2" id="KW-0812">Transmembrane</keyword>
<accession>A0A975XTY7</accession>
<evidence type="ECO:0000313" key="4">
    <source>
        <dbReference type="Proteomes" id="UP000683428"/>
    </source>
</evidence>
<name>A0A975XTY7_9RHOO</name>